<dbReference type="EMBL" id="JANBVB010001653">
    <property type="protein sequence ID" value="KAJ2889802.1"/>
    <property type="molecule type" value="Genomic_DNA"/>
</dbReference>
<comment type="caution">
    <text evidence="1">The sequence shown here is derived from an EMBL/GenBank/DDBJ whole genome shotgun (WGS) entry which is preliminary data.</text>
</comment>
<gene>
    <name evidence="1" type="ORF">IWW38_004490</name>
</gene>
<reference evidence="1" key="1">
    <citation type="submission" date="2022-07" db="EMBL/GenBank/DDBJ databases">
        <title>Phylogenomic reconstructions and comparative analyses of Kickxellomycotina fungi.</title>
        <authorList>
            <person name="Reynolds N.K."/>
            <person name="Stajich J.E."/>
            <person name="Barry K."/>
            <person name="Grigoriev I.V."/>
            <person name="Crous P."/>
            <person name="Smith M.E."/>
        </authorList>
    </citation>
    <scope>NUCLEOTIDE SEQUENCE</scope>
    <source>
        <strain evidence="1">CBS 190363</strain>
    </source>
</reference>
<organism evidence="1 2">
    <name type="scientific">Coemansia aciculifera</name>
    <dbReference type="NCBI Taxonomy" id="417176"/>
    <lineage>
        <taxon>Eukaryota</taxon>
        <taxon>Fungi</taxon>
        <taxon>Fungi incertae sedis</taxon>
        <taxon>Zoopagomycota</taxon>
        <taxon>Kickxellomycotina</taxon>
        <taxon>Kickxellomycetes</taxon>
        <taxon>Kickxellales</taxon>
        <taxon>Kickxellaceae</taxon>
        <taxon>Coemansia</taxon>
    </lineage>
</organism>
<keyword evidence="2" id="KW-1185">Reference proteome</keyword>
<protein>
    <submittedName>
        <fullName evidence="1">Uncharacterized protein</fullName>
    </submittedName>
</protein>
<feature type="non-terminal residue" evidence="1">
    <location>
        <position position="220"/>
    </location>
</feature>
<dbReference type="Proteomes" id="UP001139981">
    <property type="component" value="Unassembled WGS sequence"/>
</dbReference>
<proteinExistence type="predicted"/>
<evidence type="ECO:0000313" key="2">
    <source>
        <dbReference type="Proteomes" id="UP001139981"/>
    </source>
</evidence>
<evidence type="ECO:0000313" key="1">
    <source>
        <dbReference type="EMBL" id="KAJ2889802.1"/>
    </source>
</evidence>
<accession>A0ACC1LY82</accession>
<name>A0ACC1LY82_9FUNG</name>
<sequence>MSGDHGEDDHNIDDGGGGGMAGLASYLNDLRGQKSSAKTATETTPLPGKVESPSATDNEPQMVDALLQAYRQMLGVPQRISRKSCSGVWDASRRHVSVARPVDTVSRVSGRTEAGHTILQPEEWLLHFQHGVLTITPGLEDCLEQPFTTQDAWNTAVGEAGLDLDAFRVYAFLRRLGYIVVCPIRDGSSLPGNSSLLCARPEAAQLTSAARDDQAPLFAY</sequence>